<feature type="transmembrane region" description="Helical" evidence="1">
    <location>
        <begin position="47"/>
        <end position="67"/>
    </location>
</feature>
<organism evidence="2 3">
    <name type="scientific">Bifidobacterium adolescentis</name>
    <dbReference type="NCBI Taxonomy" id="1680"/>
    <lineage>
        <taxon>Bacteria</taxon>
        <taxon>Bacillati</taxon>
        <taxon>Actinomycetota</taxon>
        <taxon>Actinomycetes</taxon>
        <taxon>Bifidobacteriales</taxon>
        <taxon>Bifidobacteriaceae</taxon>
        <taxon>Bifidobacterium</taxon>
    </lineage>
</organism>
<keyword evidence="1" id="KW-0472">Membrane</keyword>
<sequence>MIDLSKYLASWKAYYSHIDWGVLVCAGVACLAIILIILIVGRGCLSFLLVCAIVVVFPFALYTGAFVSRSAARPELPETILAERYGLREGTLSCASIGSGRAVNLEVGHHGMRDADYECTARTTKGEWVRWTLVVRSPKAGFFDDRGHAIKPVESR</sequence>
<proteinExistence type="predicted"/>
<reference evidence="2 3" key="1">
    <citation type="journal article" date="2016" name="Sci. Rep.">
        <title>Evaluation of genetic diversity among strains of the human gut commensal Bifidobacterium adolescentis.</title>
        <authorList>
            <person name="Duranti S."/>
            <person name="Milani C."/>
            <person name="Lugli G.A."/>
            <person name="Mancabelli L."/>
            <person name="Turroni F."/>
            <person name="Ferrario C."/>
            <person name="Mangifesta M."/>
            <person name="Viappiani A."/>
            <person name="Sanchez B."/>
            <person name="Margolles A."/>
            <person name="van Sinderen D."/>
            <person name="Ventura M."/>
        </authorList>
    </citation>
    <scope>NUCLEOTIDE SEQUENCE [LARGE SCALE GENOMIC DNA]</scope>
    <source>
        <strain evidence="2 3">AD2-8</strain>
    </source>
</reference>
<dbReference type="AlphaFoldDB" id="A0A1X2Z8W9"/>
<dbReference type="PROSITE" id="PS51257">
    <property type="entry name" value="PROKAR_LIPOPROTEIN"/>
    <property type="match status" value="1"/>
</dbReference>
<dbReference type="Proteomes" id="UP000193664">
    <property type="component" value="Unassembled WGS sequence"/>
</dbReference>
<comment type="caution">
    <text evidence="2">The sequence shown here is derived from an EMBL/GenBank/DDBJ whole genome shotgun (WGS) entry which is preliminary data.</text>
</comment>
<evidence type="ECO:0000256" key="1">
    <source>
        <dbReference type="SAM" id="Phobius"/>
    </source>
</evidence>
<accession>A0A1X2Z8W9</accession>
<keyword evidence="1" id="KW-1133">Transmembrane helix</keyword>
<dbReference type="RefSeq" id="WP_085408738.1">
    <property type="nucleotide sequence ID" value="NZ_JADMVX010000002.1"/>
</dbReference>
<feature type="transmembrane region" description="Helical" evidence="1">
    <location>
        <begin position="20"/>
        <end position="40"/>
    </location>
</feature>
<evidence type="ECO:0000313" key="2">
    <source>
        <dbReference type="EMBL" id="OSG90621.1"/>
    </source>
</evidence>
<keyword evidence="1" id="KW-0812">Transmembrane</keyword>
<gene>
    <name evidence="2" type="ORF">AD0028_1936</name>
</gene>
<protein>
    <submittedName>
        <fullName evidence="2">Uncharacterized protein</fullName>
    </submittedName>
</protein>
<dbReference type="EMBL" id="LNKF01000017">
    <property type="protein sequence ID" value="OSG90621.1"/>
    <property type="molecule type" value="Genomic_DNA"/>
</dbReference>
<name>A0A1X2Z8W9_BIFAD</name>
<evidence type="ECO:0000313" key="3">
    <source>
        <dbReference type="Proteomes" id="UP000193664"/>
    </source>
</evidence>